<comment type="caution">
    <text evidence="4">The sequence shown here is derived from an EMBL/GenBank/DDBJ whole genome shotgun (WGS) entry which is preliminary data.</text>
</comment>
<name>A0A9P9DTA7_9PLEO</name>
<feature type="region of interest" description="Disordered" evidence="1">
    <location>
        <begin position="1"/>
        <end position="37"/>
    </location>
</feature>
<protein>
    <submittedName>
        <fullName evidence="4">Uncharacterized protein</fullName>
    </submittedName>
</protein>
<reference evidence="4" key="1">
    <citation type="journal article" date="2021" name="Nat. Commun.">
        <title>Genetic determinants of endophytism in the Arabidopsis root mycobiome.</title>
        <authorList>
            <person name="Mesny F."/>
            <person name="Miyauchi S."/>
            <person name="Thiergart T."/>
            <person name="Pickel B."/>
            <person name="Atanasova L."/>
            <person name="Karlsson M."/>
            <person name="Huettel B."/>
            <person name="Barry K.W."/>
            <person name="Haridas S."/>
            <person name="Chen C."/>
            <person name="Bauer D."/>
            <person name="Andreopoulos W."/>
            <person name="Pangilinan J."/>
            <person name="LaButti K."/>
            <person name="Riley R."/>
            <person name="Lipzen A."/>
            <person name="Clum A."/>
            <person name="Drula E."/>
            <person name="Henrissat B."/>
            <person name="Kohler A."/>
            <person name="Grigoriev I.V."/>
            <person name="Martin F.M."/>
            <person name="Hacquard S."/>
        </authorList>
    </citation>
    <scope>NUCLEOTIDE SEQUENCE</scope>
    <source>
        <strain evidence="4">MPI-CAGE-CH-0243</strain>
    </source>
</reference>
<evidence type="ECO:0000256" key="1">
    <source>
        <dbReference type="SAM" id="MobiDB-lite"/>
    </source>
</evidence>
<keyword evidence="5" id="KW-1185">Reference proteome</keyword>
<evidence type="ECO:0000313" key="5">
    <source>
        <dbReference type="Proteomes" id="UP000700596"/>
    </source>
</evidence>
<evidence type="ECO:0000313" key="4">
    <source>
        <dbReference type="EMBL" id="KAH7124166.1"/>
    </source>
</evidence>
<feature type="domain" description="Probable treble clef zinc finger fungi" evidence="3">
    <location>
        <begin position="89"/>
        <end position="122"/>
    </location>
</feature>
<dbReference type="OrthoDB" id="5600002at2759"/>
<dbReference type="Proteomes" id="UP000700596">
    <property type="component" value="Unassembled WGS sequence"/>
</dbReference>
<gene>
    <name evidence="4" type="ORF">B0J11DRAFT_530841</name>
</gene>
<evidence type="ECO:0000259" key="2">
    <source>
        <dbReference type="Pfam" id="PF26647"/>
    </source>
</evidence>
<dbReference type="Pfam" id="PF26648">
    <property type="entry name" value="zf_Tbcl_4"/>
    <property type="match status" value="1"/>
</dbReference>
<accession>A0A9P9DTA7</accession>
<dbReference type="Pfam" id="PF26647">
    <property type="entry name" value="zf_Tbcl_3"/>
    <property type="match status" value="1"/>
</dbReference>
<proteinExistence type="predicted"/>
<evidence type="ECO:0000259" key="3">
    <source>
        <dbReference type="Pfam" id="PF26648"/>
    </source>
</evidence>
<feature type="domain" description="Probable treble clef zinc finger" evidence="2">
    <location>
        <begin position="48"/>
        <end position="84"/>
    </location>
</feature>
<organism evidence="4 5">
    <name type="scientific">Dendryphion nanum</name>
    <dbReference type="NCBI Taxonomy" id="256645"/>
    <lineage>
        <taxon>Eukaryota</taxon>
        <taxon>Fungi</taxon>
        <taxon>Dikarya</taxon>
        <taxon>Ascomycota</taxon>
        <taxon>Pezizomycotina</taxon>
        <taxon>Dothideomycetes</taxon>
        <taxon>Pleosporomycetidae</taxon>
        <taxon>Pleosporales</taxon>
        <taxon>Torulaceae</taxon>
        <taxon>Dendryphion</taxon>
    </lineage>
</organism>
<feature type="compositionally biased region" description="Polar residues" evidence="1">
    <location>
        <begin position="1"/>
        <end position="26"/>
    </location>
</feature>
<sequence length="597" mass="69486">MGTRVTQFNTYYLATRSPQGDPNRMSTSKRPRPPNTHQRICEHHKSYEAMCNGAKRTGQRCTNRASLFPKGYFPTCRQHSSQLIPTRLGYCQALAECGEACGRICHYMPPELELCNEHAEGTPTLPCYILRLSTEIRVAIFRYLFPERISAFHPNSLMDDGAHFIHKSILRVNRQIHNESSAVLYEQVPFDAEISFFNINMLGISWKWNNLYRTESLSKITQRIRNIALFITIPAFESDDAQLYKTRDNVQHFTSLFHPSSPSQRFSYPHQLHVRPEVETTFTVCNWNDEERVCALIFVLSPLLELRNIRNAKINPAAEPPRGRDNSPSFYSHNQYNSDGTVIVQRDLQRKWNLLRACAGLPLCGTADDFINDQTEDYTKFSREFETSLCRPSESTIDPDSRLHREQIASLRTEFSKIKWFVAMVRDRDSLAMIPPRDDMYAEPPPRWDRTIFNGIDQVIDVARRLVMNEEFEQFSALRQILQKRWLDHLERQRQDAIFLGKSLWNFSDESERLTILAAMPGSVSTVGDFEPDDDAISATFARWPEMDLNFGLPFEEEDQELVEKWEDEKRLYFKFEGNTRFRLKTPHLLRELGSRA</sequence>
<dbReference type="InterPro" id="IPR058252">
    <property type="entry name" value="zf_Tbcl_4"/>
</dbReference>
<dbReference type="EMBL" id="JAGMWT010000008">
    <property type="protein sequence ID" value="KAH7124166.1"/>
    <property type="molecule type" value="Genomic_DNA"/>
</dbReference>
<dbReference type="InterPro" id="IPR058251">
    <property type="entry name" value="zf_Tbcl_3"/>
</dbReference>
<dbReference type="AlphaFoldDB" id="A0A9P9DTA7"/>